<sequence>MGCTTNQTGISSVAILSYICILLLSCNLCHPNPMDLSTPLKISNNNNDNASSPKKIWVGLPSLKICKE</sequence>
<proteinExistence type="predicted"/>
<protein>
    <submittedName>
        <fullName evidence="1">Uncharacterized protein</fullName>
    </submittedName>
</protein>
<reference evidence="1" key="1">
    <citation type="submission" date="2014-09" db="EMBL/GenBank/DDBJ databases">
        <authorList>
            <person name="Magalhaes I.L.F."/>
            <person name="Oliveira U."/>
            <person name="Santos F.R."/>
            <person name="Vidigal T.H.D.A."/>
            <person name="Brescovit A.D."/>
            <person name="Santos A.J."/>
        </authorList>
    </citation>
    <scope>NUCLEOTIDE SEQUENCE</scope>
    <source>
        <tissue evidence="1">Shoot tissue taken approximately 20 cm above the soil surface</tissue>
    </source>
</reference>
<name>A0A0A9AV11_ARUDO</name>
<accession>A0A0A9AV11</accession>
<dbReference type="AlphaFoldDB" id="A0A0A9AV11"/>
<reference evidence="1" key="2">
    <citation type="journal article" date="2015" name="Data Brief">
        <title>Shoot transcriptome of the giant reed, Arundo donax.</title>
        <authorList>
            <person name="Barrero R.A."/>
            <person name="Guerrero F.D."/>
            <person name="Moolhuijzen P."/>
            <person name="Goolsby J.A."/>
            <person name="Tidwell J."/>
            <person name="Bellgard S.E."/>
            <person name="Bellgard M.I."/>
        </authorList>
    </citation>
    <scope>NUCLEOTIDE SEQUENCE</scope>
    <source>
        <tissue evidence="1">Shoot tissue taken approximately 20 cm above the soil surface</tissue>
    </source>
</reference>
<evidence type="ECO:0000313" key="1">
    <source>
        <dbReference type="EMBL" id="JAD53698.1"/>
    </source>
</evidence>
<organism evidence="1">
    <name type="scientific">Arundo donax</name>
    <name type="common">Giant reed</name>
    <name type="synonym">Donax arundinaceus</name>
    <dbReference type="NCBI Taxonomy" id="35708"/>
    <lineage>
        <taxon>Eukaryota</taxon>
        <taxon>Viridiplantae</taxon>
        <taxon>Streptophyta</taxon>
        <taxon>Embryophyta</taxon>
        <taxon>Tracheophyta</taxon>
        <taxon>Spermatophyta</taxon>
        <taxon>Magnoliopsida</taxon>
        <taxon>Liliopsida</taxon>
        <taxon>Poales</taxon>
        <taxon>Poaceae</taxon>
        <taxon>PACMAD clade</taxon>
        <taxon>Arundinoideae</taxon>
        <taxon>Arundineae</taxon>
        <taxon>Arundo</taxon>
    </lineage>
</organism>
<dbReference type="EMBL" id="GBRH01244197">
    <property type="protein sequence ID" value="JAD53698.1"/>
    <property type="molecule type" value="Transcribed_RNA"/>
</dbReference>